<dbReference type="PROSITE" id="PS00232">
    <property type="entry name" value="CADHERIN_1"/>
    <property type="match status" value="1"/>
</dbReference>
<keyword evidence="2" id="KW-0677">Repeat</keyword>
<dbReference type="SMART" id="SM00112">
    <property type="entry name" value="CA"/>
    <property type="match status" value="4"/>
</dbReference>
<organism evidence="7 8">
    <name type="scientific">Chionoecetes opilio</name>
    <name type="common">Atlantic snow crab</name>
    <name type="synonym">Cancer opilio</name>
    <dbReference type="NCBI Taxonomy" id="41210"/>
    <lineage>
        <taxon>Eukaryota</taxon>
        <taxon>Metazoa</taxon>
        <taxon>Ecdysozoa</taxon>
        <taxon>Arthropoda</taxon>
        <taxon>Crustacea</taxon>
        <taxon>Multicrustacea</taxon>
        <taxon>Malacostraca</taxon>
        <taxon>Eumalacostraca</taxon>
        <taxon>Eucarida</taxon>
        <taxon>Decapoda</taxon>
        <taxon>Pleocyemata</taxon>
        <taxon>Brachyura</taxon>
        <taxon>Eubrachyura</taxon>
        <taxon>Majoidea</taxon>
        <taxon>Majidae</taxon>
        <taxon>Chionoecetes</taxon>
    </lineage>
</organism>
<keyword evidence="3 5" id="KW-0106">Calcium</keyword>
<dbReference type="OrthoDB" id="6359415at2759"/>
<evidence type="ECO:0000259" key="6">
    <source>
        <dbReference type="PROSITE" id="PS50268"/>
    </source>
</evidence>
<dbReference type="Gene3D" id="2.60.40.60">
    <property type="entry name" value="Cadherins"/>
    <property type="match status" value="4"/>
</dbReference>
<sequence>MVATDPDDPGEGNNARLVYSLEKNVIDESSGSPIFTIDSEVGVITTALCCLDREKTQRYVIQVVATDGGGLKGTGTVVVDVDDVNDVPPRFSRPEWTLDVPESLPPGNVLATLTVVDQDVTNDFAYRVIPNSGEGWQMFGVEGRRRGGPGGDLRSLTSLDFENPDHREGFRFKVEVTDMGTNGWDDKYHVDGAWVNLRLVDENDNAPSYISRSARLTLPEDAPVGTHLTTFTARDLDGGGQAIWYQVAGASDPGRLFDVDGSGAVRLVGGLDREKADKHSVLVWAIDQGVPPRTTTATLYIDVTDVNDNPPFLAEPREAQVTENSDAQLVAQVKLGDPDDWRQGGDDGRGMGVVWTRAPLDREERAALLVPLVVGDAGWPSLTATLTLTLHVTDLNDNPMEPAAKTVTVHTLQVRPQHRLCRSGP</sequence>
<dbReference type="InterPro" id="IPR020894">
    <property type="entry name" value="Cadherin_CS"/>
</dbReference>
<evidence type="ECO:0000313" key="8">
    <source>
        <dbReference type="Proteomes" id="UP000770661"/>
    </source>
</evidence>
<protein>
    <submittedName>
        <fullName evidence="7">Putative neural-cadherin 2</fullName>
    </submittedName>
</protein>
<dbReference type="GO" id="GO:0016342">
    <property type="term" value="C:catenin complex"/>
    <property type="evidence" value="ECO:0007669"/>
    <property type="project" value="TreeGrafter"/>
</dbReference>
<evidence type="ECO:0000256" key="3">
    <source>
        <dbReference type="ARBA" id="ARBA00022837"/>
    </source>
</evidence>
<evidence type="ECO:0000256" key="4">
    <source>
        <dbReference type="ARBA" id="ARBA00023136"/>
    </source>
</evidence>
<evidence type="ECO:0000256" key="1">
    <source>
        <dbReference type="ARBA" id="ARBA00004370"/>
    </source>
</evidence>
<dbReference type="AlphaFoldDB" id="A0A8J4Y7M7"/>
<dbReference type="InterPro" id="IPR002126">
    <property type="entry name" value="Cadherin-like_dom"/>
</dbReference>
<dbReference type="PROSITE" id="PS50268">
    <property type="entry name" value="CADHERIN_2"/>
    <property type="match status" value="4"/>
</dbReference>
<dbReference type="EMBL" id="JACEEZ010018924">
    <property type="protein sequence ID" value="KAG0716375.1"/>
    <property type="molecule type" value="Genomic_DNA"/>
</dbReference>
<keyword evidence="8" id="KW-1185">Reference proteome</keyword>
<comment type="caution">
    <text evidence="7">The sequence shown here is derived from an EMBL/GenBank/DDBJ whole genome shotgun (WGS) entry which is preliminary data.</text>
</comment>
<comment type="subcellular location">
    <subcellularLocation>
        <location evidence="1">Membrane</location>
    </subcellularLocation>
</comment>
<feature type="domain" description="Cadherin" evidence="6">
    <location>
        <begin position="92"/>
        <end position="209"/>
    </location>
</feature>
<dbReference type="InterPro" id="IPR015919">
    <property type="entry name" value="Cadherin-like_sf"/>
</dbReference>
<dbReference type="PANTHER" id="PTHR24027:SF438">
    <property type="entry name" value="CADHERIN 23"/>
    <property type="match status" value="1"/>
</dbReference>
<dbReference type="Pfam" id="PF00028">
    <property type="entry name" value="Cadherin"/>
    <property type="match status" value="2"/>
</dbReference>
<dbReference type="InterPro" id="IPR039808">
    <property type="entry name" value="Cadherin"/>
</dbReference>
<gene>
    <name evidence="7" type="primary">CadN2_13</name>
    <name evidence="7" type="ORF">GWK47_009881</name>
</gene>
<feature type="domain" description="Cadherin" evidence="6">
    <location>
        <begin position="1"/>
        <end position="91"/>
    </location>
</feature>
<dbReference type="GO" id="GO:0016477">
    <property type="term" value="P:cell migration"/>
    <property type="evidence" value="ECO:0007669"/>
    <property type="project" value="TreeGrafter"/>
</dbReference>
<keyword evidence="4" id="KW-0472">Membrane</keyword>
<dbReference type="CDD" id="cd11304">
    <property type="entry name" value="Cadherin_repeat"/>
    <property type="match status" value="3"/>
</dbReference>
<evidence type="ECO:0000256" key="2">
    <source>
        <dbReference type="ARBA" id="ARBA00022737"/>
    </source>
</evidence>
<evidence type="ECO:0000313" key="7">
    <source>
        <dbReference type="EMBL" id="KAG0716375.1"/>
    </source>
</evidence>
<reference evidence="7" key="1">
    <citation type="submission" date="2020-07" db="EMBL/GenBank/DDBJ databases">
        <title>The High-quality genome of the commercially important snow crab, Chionoecetes opilio.</title>
        <authorList>
            <person name="Jeong J.-H."/>
            <person name="Ryu S."/>
        </authorList>
    </citation>
    <scope>NUCLEOTIDE SEQUENCE</scope>
    <source>
        <strain evidence="7">MADBK_172401_WGS</strain>
        <tissue evidence="7">Digestive gland</tissue>
    </source>
</reference>
<evidence type="ECO:0000256" key="5">
    <source>
        <dbReference type="PROSITE-ProRule" id="PRU00043"/>
    </source>
</evidence>
<dbReference type="PRINTS" id="PR00205">
    <property type="entry name" value="CADHERIN"/>
</dbReference>
<dbReference type="GO" id="GO:0031175">
    <property type="term" value="P:neuron projection development"/>
    <property type="evidence" value="ECO:0007669"/>
    <property type="project" value="TreeGrafter"/>
</dbReference>
<dbReference type="SUPFAM" id="SSF49313">
    <property type="entry name" value="Cadherin-like"/>
    <property type="match status" value="4"/>
</dbReference>
<dbReference type="GO" id="GO:0008013">
    <property type="term" value="F:beta-catenin binding"/>
    <property type="evidence" value="ECO:0007669"/>
    <property type="project" value="TreeGrafter"/>
</dbReference>
<dbReference type="GO" id="GO:0005509">
    <property type="term" value="F:calcium ion binding"/>
    <property type="evidence" value="ECO:0007669"/>
    <property type="project" value="UniProtKB-UniRule"/>
</dbReference>
<feature type="domain" description="Cadherin" evidence="6">
    <location>
        <begin position="337"/>
        <end position="404"/>
    </location>
</feature>
<dbReference type="GO" id="GO:0007156">
    <property type="term" value="P:homophilic cell adhesion via plasma membrane adhesion molecules"/>
    <property type="evidence" value="ECO:0007669"/>
    <property type="project" value="InterPro"/>
</dbReference>
<proteinExistence type="predicted"/>
<dbReference type="Proteomes" id="UP000770661">
    <property type="component" value="Unassembled WGS sequence"/>
</dbReference>
<feature type="domain" description="Cadherin" evidence="6">
    <location>
        <begin position="210"/>
        <end position="313"/>
    </location>
</feature>
<accession>A0A8J4Y7M7</accession>
<dbReference type="FunFam" id="2.60.40.60:FF:000015">
    <property type="entry name" value="FAT atypical cadherin 1"/>
    <property type="match status" value="1"/>
</dbReference>
<name>A0A8J4Y7M7_CHIOP</name>
<dbReference type="PANTHER" id="PTHR24027">
    <property type="entry name" value="CADHERIN-23"/>
    <property type="match status" value="1"/>
</dbReference>
<dbReference type="GO" id="GO:0045296">
    <property type="term" value="F:cadherin binding"/>
    <property type="evidence" value="ECO:0007669"/>
    <property type="project" value="TreeGrafter"/>
</dbReference>